<evidence type="ECO:0000256" key="1">
    <source>
        <dbReference type="SAM" id="SignalP"/>
    </source>
</evidence>
<dbReference type="AlphaFoldDB" id="A0A6A4HC26"/>
<dbReference type="OrthoDB" id="3054873at2759"/>
<reference evidence="2" key="1">
    <citation type="journal article" date="2019" name="Environ. Microbiol.">
        <title>Fungal ecological strategies reflected in gene transcription - a case study of two litter decomposers.</title>
        <authorList>
            <person name="Barbi F."/>
            <person name="Kohler A."/>
            <person name="Barry K."/>
            <person name="Baskaran P."/>
            <person name="Daum C."/>
            <person name="Fauchery L."/>
            <person name="Ihrmark K."/>
            <person name="Kuo A."/>
            <person name="LaButti K."/>
            <person name="Lipzen A."/>
            <person name="Morin E."/>
            <person name="Grigoriev I.V."/>
            <person name="Henrissat B."/>
            <person name="Lindahl B."/>
            <person name="Martin F."/>
        </authorList>
    </citation>
    <scope>NUCLEOTIDE SEQUENCE</scope>
    <source>
        <strain evidence="2">JB14</strain>
    </source>
</reference>
<evidence type="ECO:0000313" key="3">
    <source>
        <dbReference type="Proteomes" id="UP000799118"/>
    </source>
</evidence>
<keyword evidence="3" id="KW-1185">Reference proteome</keyword>
<organism evidence="2 3">
    <name type="scientific">Gymnopus androsaceus JB14</name>
    <dbReference type="NCBI Taxonomy" id="1447944"/>
    <lineage>
        <taxon>Eukaryota</taxon>
        <taxon>Fungi</taxon>
        <taxon>Dikarya</taxon>
        <taxon>Basidiomycota</taxon>
        <taxon>Agaricomycotina</taxon>
        <taxon>Agaricomycetes</taxon>
        <taxon>Agaricomycetidae</taxon>
        <taxon>Agaricales</taxon>
        <taxon>Marasmiineae</taxon>
        <taxon>Omphalotaceae</taxon>
        <taxon>Gymnopus</taxon>
    </lineage>
</organism>
<dbReference type="Proteomes" id="UP000799118">
    <property type="component" value="Unassembled WGS sequence"/>
</dbReference>
<feature type="chain" id="PRO_5025496407" description="Ubiquitin-like protease family profile domain-containing protein" evidence="1">
    <location>
        <begin position="24"/>
        <end position="181"/>
    </location>
</feature>
<feature type="signal peptide" evidence="1">
    <location>
        <begin position="1"/>
        <end position="23"/>
    </location>
</feature>
<evidence type="ECO:0000313" key="2">
    <source>
        <dbReference type="EMBL" id="KAE9394844.1"/>
    </source>
</evidence>
<name>A0A6A4HC26_9AGAR</name>
<sequence length="181" mass="20655">MFYSPLRLFGLFCLWASFLAAVALPFPVTFNTVNTTQLERRTVTAPLDIWISHRGSNEEHWALVIDTVHGFDASIPDKFHQDNNPLQPREFEYDPSKKANLISLDCTATFKNVADKQRIFKGLVGIKMMKLPRQIGGNCMDYIKAALTYLEGEKAIPGIPKKFTDLWASDYDKVQKKVWGR</sequence>
<accession>A0A6A4HC26</accession>
<proteinExistence type="predicted"/>
<keyword evidence="1" id="KW-0732">Signal</keyword>
<dbReference type="EMBL" id="ML769542">
    <property type="protein sequence ID" value="KAE9394844.1"/>
    <property type="molecule type" value="Genomic_DNA"/>
</dbReference>
<gene>
    <name evidence="2" type="ORF">BT96DRAFT_1022311</name>
</gene>
<evidence type="ECO:0008006" key="4">
    <source>
        <dbReference type="Google" id="ProtNLM"/>
    </source>
</evidence>
<protein>
    <recommendedName>
        <fullName evidence="4">Ubiquitin-like protease family profile domain-containing protein</fullName>
    </recommendedName>
</protein>